<dbReference type="GO" id="GO:0016491">
    <property type="term" value="F:oxidoreductase activity"/>
    <property type="evidence" value="ECO:0007669"/>
    <property type="project" value="InterPro"/>
</dbReference>
<reference evidence="2" key="1">
    <citation type="submission" date="2021-02" db="EMBL/GenBank/DDBJ databases">
        <title>First Annotated Genome of the Yellow-green Alga Tribonema minus.</title>
        <authorList>
            <person name="Mahan K.M."/>
        </authorList>
    </citation>
    <scope>NUCLEOTIDE SEQUENCE</scope>
    <source>
        <strain evidence="2">UTEX B ZZ1240</strain>
    </source>
</reference>
<dbReference type="Proteomes" id="UP000664859">
    <property type="component" value="Unassembled WGS sequence"/>
</dbReference>
<dbReference type="Gene3D" id="3.40.50.720">
    <property type="entry name" value="NAD(P)-binding Rossmann-like Domain"/>
    <property type="match status" value="1"/>
</dbReference>
<keyword evidence="3" id="KW-1185">Reference proteome</keyword>
<dbReference type="InterPro" id="IPR003421">
    <property type="entry name" value="Opine_DH"/>
</dbReference>
<comment type="caution">
    <text evidence="2">The sequence shown here is derived from an EMBL/GenBank/DDBJ whole genome shotgun (WGS) entry which is preliminary data.</text>
</comment>
<dbReference type="Gene3D" id="1.10.1040.10">
    <property type="entry name" value="N-(1-d-carboxylethyl)-l-norvaline Dehydrogenase, domain 2"/>
    <property type="match status" value="1"/>
</dbReference>
<dbReference type="Pfam" id="PF02317">
    <property type="entry name" value="Octopine_DH"/>
    <property type="match status" value="1"/>
</dbReference>
<sequence>MSSALGSLLFRKTVQEEVMGNGLLIAEATALPFACRKLEGNAVNIWLRFHHVPIATFPARETPRSVALLENCRQLFPALVPVRHVMEVALNNGNPITHPGASLLNAGQIEAAKGDFFLYGQGMTPGVTRVIEAVDQERIAIGRAVGLELVTNAERLVRVGLSRPGADLYETYCNSEVLPAVKGPSGIMDRYLTEDIPFGLVLWSSLARTLGVATPCVEGLIEIGSALCGKDFRARGITVERLGIDGLDALELDRFLITGERKEEL</sequence>
<dbReference type="PANTHER" id="PTHR38015:SF1">
    <property type="entry name" value="OPINE DEHYDROGENASE DOMAIN-CONTAINING PROTEIN"/>
    <property type="match status" value="1"/>
</dbReference>
<organism evidence="2 3">
    <name type="scientific">Tribonema minus</name>
    <dbReference type="NCBI Taxonomy" id="303371"/>
    <lineage>
        <taxon>Eukaryota</taxon>
        <taxon>Sar</taxon>
        <taxon>Stramenopiles</taxon>
        <taxon>Ochrophyta</taxon>
        <taxon>PX clade</taxon>
        <taxon>Xanthophyceae</taxon>
        <taxon>Tribonematales</taxon>
        <taxon>Tribonemataceae</taxon>
        <taxon>Tribonema</taxon>
    </lineage>
</organism>
<gene>
    <name evidence="2" type="ORF">JKP88DRAFT_290708</name>
</gene>
<proteinExistence type="predicted"/>
<dbReference type="PANTHER" id="PTHR38015">
    <property type="entry name" value="BLR6086 PROTEIN"/>
    <property type="match status" value="1"/>
</dbReference>
<dbReference type="EMBL" id="JAFCMP010000283">
    <property type="protein sequence ID" value="KAG5181899.1"/>
    <property type="molecule type" value="Genomic_DNA"/>
</dbReference>
<dbReference type="InterPro" id="IPR051729">
    <property type="entry name" value="Opine/Lysopine_DH"/>
</dbReference>
<evidence type="ECO:0000313" key="3">
    <source>
        <dbReference type="Proteomes" id="UP000664859"/>
    </source>
</evidence>
<protein>
    <submittedName>
        <fullName evidence="2">NAD/NADP octopine/nopaline dehydrogenase</fullName>
    </submittedName>
</protein>
<dbReference type="AlphaFoldDB" id="A0A836CDQ5"/>
<accession>A0A836CDQ5</accession>
<dbReference type="InterPro" id="IPR013328">
    <property type="entry name" value="6PGD_dom2"/>
</dbReference>
<evidence type="ECO:0000259" key="1">
    <source>
        <dbReference type="Pfam" id="PF02317"/>
    </source>
</evidence>
<dbReference type="InterPro" id="IPR008927">
    <property type="entry name" value="6-PGluconate_DH-like_C_sf"/>
</dbReference>
<dbReference type="OrthoDB" id="4394513at2759"/>
<dbReference type="SUPFAM" id="SSF48179">
    <property type="entry name" value="6-phosphogluconate dehydrogenase C-terminal domain-like"/>
    <property type="match status" value="1"/>
</dbReference>
<feature type="domain" description="Opine dehydrogenase" evidence="1">
    <location>
        <begin position="82"/>
        <end position="228"/>
    </location>
</feature>
<name>A0A836CDQ5_9STRA</name>
<evidence type="ECO:0000313" key="2">
    <source>
        <dbReference type="EMBL" id="KAG5181899.1"/>
    </source>
</evidence>